<dbReference type="Gene3D" id="1.10.1040.10">
    <property type="entry name" value="N-(1-d-carboxylethyl)-l-norvaline Dehydrogenase, domain 2"/>
    <property type="match status" value="1"/>
</dbReference>
<keyword evidence="3" id="KW-0560">Oxidoreductase</keyword>
<protein>
    <recommendedName>
        <fullName evidence="8">2-dehydropantoate 2-reductase</fullName>
    </recommendedName>
</protein>
<dbReference type="EMBL" id="CAVNYO010000440">
    <property type="protein sequence ID" value="CAK5280583.1"/>
    <property type="molecule type" value="Genomic_DNA"/>
</dbReference>
<dbReference type="Gene3D" id="3.40.50.720">
    <property type="entry name" value="NAD(P)-binding Rossmann-like Domain"/>
    <property type="match status" value="1"/>
</dbReference>
<dbReference type="GO" id="GO:0005739">
    <property type="term" value="C:mitochondrion"/>
    <property type="evidence" value="ECO:0007669"/>
    <property type="project" value="TreeGrafter"/>
</dbReference>
<dbReference type="InterPro" id="IPR013752">
    <property type="entry name" value="KPA_reductase"/>
</dbReference>
<gene>
    <name evidence="6" type="ORF">MYCIT1_LOCUS31096</name>
</gene>
<accession>A0AAD2K5Z6</accession>
<reference evidence="6" key="1">
    <citation type="submission" date="2023-11" db="EMBL/GenBank/DDBJ databases">
        <authorList>
            <person name="De Vega J J."/>
            <person name="De Vega J J."/>
        </authorList>
    </citation>
    <scope>NUCLEOTIDE SEQUENCE</scope>
</reference>
<dbReference type="PANTHER" id="PTHR43765">
    <property type="entry name" value="2-DEHYDROPANTOATE 2-REDUCTASE-RELATED"/>
    <property type="match status" value="1"/>
</dbReference>
<dbReference type="InterPro" id="IPR013328">
    <property type="entry name" value="6PGD_dom2"/>
</dbReference>
<dbReference type="GO" id="GO:0008677">
    <property type="term" value="F:2-dehydropantoate 2-reductase activity"/>
    <property type="evidence" value="ECO:0007669"/>
    <property type="project" value="TreeGrafter"/>
</dbReference>
<evidence type="ECO:0000259" key="5">
    <source>
        <dbReference type="Pfam" id="PF08546"/>
    </source>
</evidence>
<dbReference type="InterPro" id="IPR013332">
    <property type="entry name" value="KPR_N"/>
</dbReference>
<dbReference type="InterPro" id="IPR050838">
    <property type="entry name" value="Ketopantoate_reductase"/>
</dbReference>
<dbReference type="AlphaFoldDB" id="A0AAD2K5Z6"/>
<evidence type="ECO:0000256" key="2">
    <source>
        <dbReference type="ARBA" id="ARBA00022857"/>
    </source>
</evidence>
<dbReference type="Pfam" id="PF08546">
    <property type="entry name" value="ApbA_C"/>
    <property type="match status" value="1"/>
</dbReference>
<dbReference type="SUPFAM" id="SSF48179">
    <property type="entry name" value="6-phosphogluconate dehydrogenase C-terminal domain-like"/>
    <property type="match status" value="1"/>
</dbReference>
<evidence type="ECO:0000256" key="3">
    <source>
        <dbReference type="ARBA" id="ARBA00023002"/>
    </source>
</evidence>
<proteinExistence type="inferred from homology"/>
<sequence length="379" mass="41972">MRFHVLGAGPIPSLFAHHLRRATPPSHKIVIIHRKARDALSVKASGIQVQNGATFTTSTDFEHESQDAKNDSPIDSLFITNKGHSALYALRRLAHRILPTSTVVLANNALAVHRLSPLFSDPEQRPHVILATSTHAARHTTTGGARRVVHTFPGRIHYALVANGSRDVEAGLKSSSSDRRLRLSNIASTTGDTLYPFYRTLRNTVAVLHLAESLSAHWCSLQEMQSRMRRRLVVDSIIQPLSILMGCRVGDLFTRTEAVMLARDMCNEAAALFRAEAEAQLRAEYPEPDLEMMELSGAARVPPALLAENLLRDCLNYAAERKSEISPMLNAMLYARPHDLTYLTGHLLASNAGLVDMPVTNSVYRLARMRVDAPIDRLF</sequence>
<evidence type="ECO:0000313" key="6">
    <source>
        <dbReference type="EMBL" id="CAK5280583.1"/>
    </source>
</evidence>
<dbReference type="InterPro" id="IPR008927">
    <property type="entry name" value="6-PGluconate_DH-like_C_sf"/>
</dbReference>
<evidence type="ECO:0000259" key="4">
    <source>
        <dbReference type="Pfam" id="PF02558"/>
    </source>
</evidence>
<dbReference type="Proteomes" id="UP001295794">
    <property type="component" value="Unassembled WGS sequence"/>
</dbReference>
<dbReference type="SUPFAM" id="SSF51735">
    <property type="entry name" value="NAD(P)-binding Rossmann-fold domains"/>
    <property type="match status" value="1"/>
</dbReference>
<name>A0AAD2K5Z6_9AGAR</name>
<keyword evidence="2" id="KW-0521">NADP</keyword>
<keyword evidence="7" id="KW-1185">Reference proteome</keyword>
<comment type="similarity">
    <text evidence="1">Belongs to the ketopantoate reductase family.</text>
</comment>
<evidence type="ECO:0000313" key="7">
    <source>
        <dbReference type="Proteomes" id="UP001295794"/>
    </source>
</evidence>
<dbReference type="Pfam" id="PF02558">
    <property type="entry name" value="ApbA"/>
    <property type="match status" value="1"/>
</dbReference>
<organism evidence="6 7">
    <name type="scientific">Mycena citricolor</name>
    <dbReference type="NCBI Taxonomy" id="2018698"/>
    <lineage>
        <taxon>Eukaryota</taxon>
        <taxon>Fungi</taxon>
        <taxon>Dikarya</taxon>
        <taxon>Basidiomycota</taxon>
        <taxon>Agaricomycotina</taxon>
        <taxon>Agaricomycetes</taxon>
        <taxon>Agaricomycetidae</taxon>
        <taxon>Agaricales</taxon>
        <taxon>Marasmiineae</taxon>
        <taxon>Mycenaceae</taxon>
        <taxon>Mycena</taxon>
    </lineage>
</organism>
<feature type="domain" description="Ketopantoate reductase N-terminal" evidence="4">
    <location>
        <begin position="3"/>
        <end position="159"/>
    </location>
</feature>
<dbReference type="GO" id="GO:0050661">
    <property type="term" value="F:NADP binding"/>
    <property type="evidence" value="ECO:0007669"/>
    <property type="project" value="TreeGrafter"/>
</dbReference>
<feature type="domain" description="Ketopantoate reductase C-terminal" evidence="5">
    <location>
        <begin position="224"/>
        <end position="369"/>
    </location>
</feature>
<dbReference type="PANTHER" id="PTHR43765:SF2">
    <property type="entry name" value="2-DEHYDROPANTOATE 2-REDUCTASE"/>
    <property type="match status" value="1"/>
</dbReference>
<evidence type="ECO:0000256" key="1">
    <source>
        <dbReference type="ARBA" id="ARBA00007870"/>
    </source>
</evidence>
<dbReference type="InterPro" id="IPR036291">
    <property type="entry name" value="NAD(P)-bd_dom_sf"/>
</dbReference>
<evidence type="ECO:0008006" key="8">
    <source>
        <dbReference type="Google" id="ProtNLM"/>
    </source>
</evidence>
<comment type="caution">
    <text evidence="6">The sequence shown here is derived from an EMBL/GenBank/DDBJ whole genome shotgun (WGS) entry which is preliminary data.</text>
</comment>